<reference evidence="10" key="2">
    <citation type="journal article" date="2023" name="Science">
        <title>Genomic signatures of disease resistance in endangered staghorn corals.</title>
        <authorList>
            <person name="Vollmer S.V."/>
            <person name="Selwyn J.D."/>
            <person name="Despard B.A."/>
            <person name="Roesel C.L."/>
        </authorList>
    </citation>
    <scope>NUCLEOTIDE SEQUENCE</scope>
    <source>
        <strain evidence="10">K2</strain>
    </source>
</reference>
<dbReference type="AlphaFoldDB" id="A0AAD9PPN6"/>
<dbReference type="Pfam" id="PF00024">
    <property type="entry name" value="PAN_1"/>
    <property type="match status" value="1"/>
</dbReference>
<dbReference type="PROSITE" id="PS00010">
    <property type="entry name" value="ASX_HYDROXYL"/>
    <property type="match status" value="1"/>
</dbReference>
<dbReference type="InterPro" id="IPR000152">
    <property type="entry name" value="EGF-type_Asp/Asn_hydroxyl_site"/>
</dbReference>
<feature type="domain" description="C-type lectin" evidence="8">
    <location>
        <begin position="204"/>
        <end position="300"/>
    </location>
</feature>
<feature type="disulfide bond" evidence="5">
    <location>
        <begin position="122"/>
        <end position="139"/>
    </location>
</feature>
<reference evidence="10" key="1">
    <citation type="journal article" date="2023" name="G3 (Bethesda)">
        <title>Whole genome assembly and annotation of the endangered Caribbean coral Acropora cervicornis.</title>
        <authorList>
            <person name="Selwyn J.D."/>
            <person name="Vollmer S.V."/>
        </authorList>
    </citation>
    <scope>NUCLEOTIDE SEQUENCE</scope>
    <source>
        <strain evidence="10">K2</strain>
    </source>
</reference>
<dbReference type="SMART" id="SM00034">
    <property type="entry name" value="CLECT"/>
    <property type="match status" value="1"/>
</dbReference>
<evidence type="ECO:0000256" key="5">
    <source>
        <dbReference type="PROSITE-ProRule" id="PRU00076"/>
    </source>
</evidence>
<dbReference type="PANTHER" id="PTHR22803">
    <property type="entry name" value="MANNOSE, PHOSPHOLIPASE, LECTIN RECEPTOR RELATED"/>
    <property type="match status" value="1"/>
</dbReference>
<evidence type="ECO:0000256" key="4">
    <source>
        <dbReference type="ARBA" id="ARBA00023157"/>
    </source>
</evidence>
<dbReference type="Gene3D" id="3.10.100.10">
    <property type="entry name" value="Mannose-Binding Protein A, subunit A"/>
    <property type="match status" value="1"/>
</dbReference>
<proteinExistence type="predicted"/>
<dbReference type="InterPro" id="IPR016187">
    <property type="entry name" value="CTDL_fold"/>
</dbReference>
<dbReference type="InterPro" id="IPR003609">
    <property type="entry name" value="Pan_app"/>
</dbReference>
<evidence type="ECO:0000256" key="2">
    <source>
        <dbReference type="ARBA" id="ARBA00022729"/>
    </source>
</evidence>
<dbReference type="Proteomes" id="UP001249851">
    <property type="component" value="Unassembled WGS sequence"/>
</dbReference>
<evidence type="ECO:0000256" key="3">
    <source>
        <dbReference type="ARBA" id="ARBA00022737"/>
    </source>
</evidence>
<feature type="domain" description="EGF-like" evidence="7">
    <location>
        <begin position="113"/>
        <end position="151"/>
    </location>
</feature>
<dbReference type="InterPro" id="IPR050111">
    <property type="entry name" value="C-type_lectin/snaclec_domain"/>
</dbReference>
<dbReference type="PROSITE" id="PS01187">
    <property type="entry name" value="EGF_CA"/>
    <property type="match status" value="1"/>
</dbReference>
<keyword evidence="1 5" id="KW-0245">EGF-like domain</keyword>
<gene>
    <name evidence="10" type="ORF">P5673_033680</name>
</gene>
<evidence type="ECO:0000259" key="8">
    <source>
        <dbReference type="PROSITE" id="PS50041"/>
    </source>
</evidence>
<feature type="chain" id="PRO_5042199075" evidence="6">
    <location>
        <begin position="25"/>
        <end position="308"/>
    </location>
</feature>
<dbReference type="EMBL" id="JARQWQ010000325">
    <property type="protein sequence ID" value="KAK2546702.1"/>
    <property type="molecule type" value="Genomic_DNA"/>
</dbReference>
<dbReference type="FunFam" id="2.10.25.10:FF:000038">
    <property type="entry name" value="Fibrillin 2"/>
    <property type="match status" value="1"/>
</dbReference>
<keyword evidence="3" id="KW-0677">Repeat</keyword>
<dbReference type="GO" id="GO:0005509">
    <property type="term" value="F:calcium ion binding"/>
    <property type="evidence" value="ECO:0007669"/>
    <property type="project" value="InterPro"/>
</dbReference>
<dbReference type="InterPro" id="IPR001881">
    <property type="entry name" value="EGF-like_Ca-bd_dom"/>
</dbReference>
<dbReference type="SMART" id="SM00181">
    <property type="entry name" value="EGF"/>
    <property type="match status" value="2"/>
</dbReference>
<organism evidence="10 11">
    <name type="scientific">Acropora cervicornis</name>
    <name type="common">Staghorn coral</name>
    <dbReference type="NCBI Taxonomy" id="6130"/>
    <lineage>
        <taxon>Eukaryota</taxon>
        <taxon>Metazoa</taxon>
        <taxon>Cnidaria</taxon>
        <taxon>Anthozoa</taxon>
        <taxon>Hexacorallia</taxon>
        <taxon>Scleractinia</taxon>
        <taxon>Astrocoeniina</taxon>
        <taxon>Acroporidae</taxon>
        <taxon>Acropora</taxon>
    </lineage>
</organism>
<feature type="disulfide bond" evidence="5">
    <location>
        <begin position="141"/>
        <end position="150"/>
    </location>
</feature>
<feature type="domain" description="Apple" evidence="9">
    <location>
        <begin position="29"/>
        <end position="117"/>
    </location>
</feature>
<keyword evidence="11" id="KW-1185">Reference proteome</keyword>
<dbReference type="PROSITE" id="PS50026">
    <property type="entry name" value="EGF_3"/>
    <property type="match status" value="2"/>
</dbReference>
<evidence type="ECO:0000259" key="7">
    <source>
        <dbReference type="PROSITE" id="PS50026"/>
    </source>
</evidence>
<dbReference type="SUPFAM" id="SSF57196">
    <property type="entry name" value="EGF/Laminin"/>
    <property type="match status" value="2"/>
</dbReference>
<dbReference type="InterPro" id="IPR049883">
    <property type="entry name" value="NOTCH1_EGF-like"/>
</dbReference>
<feature type="signal peptide" evidence="6">
    <location>
        <begin position="1"/>
        <end position="24"/>
    </location>
</feature>
<dbReference type="Gene3D" id="2.10.25.10">
    <property type="entry name" value="Laminin"/>
    <property type="match status" value="2"/>
</dbReference>
<comment type="caution">
    <text evidence="5">Lacks conserved residue(s) required for the propagation of feature annotation.</text>
</comment>
<keyword evidence="4 5" id="KW-1015">Disulfide bond</keyword>
<dbReference type="InterPro" id="IPR016186">
    <property type="entry name" value="C-type_lectin-like/link_sf"/>
</dbReference>
<evidence type="ECO:0000259" key="9">
    <source>
        <dbReference type="PROSITE" id="PS50948"/>
    </source>
</evidence>
<dbReference type="InterPro" id="IPR001304">
    <property type="entry name" value="C-type_lectin-like"/>
</dbReference>
<keyword evidence="2 6" id="KW-0732">Signal</keyword>
<dbReference type="PROSITE" id="PS50948">
    <property type="entry name" value="PAN"/>
    <property type="match status" value="1"/>
</dbReference>
<dbReference type="InterPro" id="IPR018097">
    <property type="entry name" value="EGF_Ca-bd_CS"/>
</dbReference>
<evidence type="ECO:0000313" key="10">
    <source>
        <dbReference type="EMBL" id="KAK2546702.1"/>
    </source>
</evidence>
<dbReference type="Pfam" id="PF00059">
    <property type="entry name" value="Lectin_C"/>
    <property type="match status" value="1"/>
</dbReference>
<accession>A0AAD9PPN6</accession>
<dbReference type="PROSITE" id="PS01186">
    <property type="entry name" value="EGF_2"/>
    <property type="match status" value="1"/>
</dbReference>
<comment type="caution">
    <text evidence="10">The sequence shown here is derived from an EMBL/GenBank/DDBJ whole genome shotgun (WGS) entry which is preliminary data.</text>
</comment>
<dbReference type="CDD" id="cd00054">
    <property type="entry name" value="EGF_CA"/>
    <property type="match status" value="2"/>
</dbReference>
<dbReference type="PROSITE" id="PS50041">
    <property type="entry name" value="C_TYPE_LECTIN_2"/>
    <property type="match status" value="1"/>
</dbReference>
<dbReference type="SUPFAM" id="SSF56436">
    <property type="entry name" value="C-type lectin-like"/>
    <property type="match status" value="1"/>
</dbReference>
<evidence type="ECO:0000256" key="1">
    <source>
        <dbReference type="ARBA" id="ARBA00022536"/>
    </source>
</evidence>
<protein>
    <submittedName>
        <fullName evidence="10">Neurocan core protein</fullName>
    </submittedName>
</protein>
<sequence>MVMDPLLQLYVTLSALIFKFVTVCQDGECRQLSFPAHYMYGNRRLMKHVIETIKVVDLDLCELQCYHQPNCASINFKVIPKSKGLHECELNNATHRSNDNELMNKDGYVYKGAENACDRAGCENGGICQSGFTDKGYQCVCLPGFTSAHCEKDVDECLQGTHSCSAYAVCSNTNGSYNCRCKANHTGDGRNCTWSGCPEGWKVHNYLCYYVTGEASSILKDAQEKCKKMSATLPIIKSDSANNFILMLERVWVWLGMERKNGRMVWFDNTPAELSEGALYNAWNSGEPNNNEGNEDCAVLDFDKKKVE</sequence>
<name>A0AAD9PPN6_ACRCE</name>
<feature type="domain" description="EGF-like" evidence="7">
    <location>
        <begin position="153"/>
        <end position="193"/>
    </location>
</feature>
<evidence type="ECO:0000256" key="6">
    <source>
        <dbReference type="SAM" id="SignalP"/>
    </source>
</evidence>
<dbReference type="InterPro" id="IPR000742">
    <property type="entry name" value="EGF"/>
</dbReference>
<evidence type="ECO:0000313" key="11">
    <source>
        <dbReference type="Proteomes" id="UP001249851"/>
    </source>
</evidence>
<dbReference type="SMART" id="SM00179">
    <property type="entry name" value="EGF_CA"/>
    <property type="match status" value="2"/>
</dbReference>
<dbReference type="Pfam" id="PF07645">
    <property type="entry name" value="EGF_CA"/>
    <property type="match status" value="1"/>
</dbReference>